<dbReference type="InterPro" id="IPR055278">
    <property type="entry name" value="CDC48c"/>
</dbReference>
<proteinExistence type="predicted"/>
<dbReference type="GO" id="GO:0016887">
    <property type="term" value="F:ATP hydrolysis activity"/>
    <property type="evidence" value="ECO:0007669"/>
    <property type="project" value="InterPro"/>
</dbReference>
<dbReference type="SUPFAM" id="SSF52540">
    <property type="entry name" value="P-loop containing nucleoside triphosphate hydrolases"/>
    <property type="match status" value="2"/>
</dbReference>
<dbReference type="EMBL" id="PNBA02000007">
    <property type="protein sequence ID" value="KAG6418257.1"/>
    <property type="molecule type" value="Genomic_DNA"/>
</dbReference>
<evidence type="ECO:0000313" key="3">
    <source>
        <dbReference type="EMBL" id="KAG6418257.1"/>
    </source>
</evidence>
<evidence type="ECO:0000259" key="2">
    <source>
        <dbReference type="SMART" id="SM00382"/>
    </source>
</evidence>
<dbReference type="Proteomes" id="UP000298416">
    <property type="component" value="Unassembled WGS sequence"/>
</dbReference>
<dbReference type="SMART" id="SM00382">
    <property type="entry name" value="AAA"/>
    <property type="match status" value="2"/>
</dbReference>
<dbReference type="Gene3D" id="1.10.8.60">
    <property type="match status" value="2"/>
</dbReference>
<sequence>MTREKGSAAVALRRHIESVSSGKENLTDEQVVGLLCSLHRLTYCRLDRNLLTERVAKITQLQRRRAGVISQDPAPFSARRQKINEPAPFSAKRKKINEVSGSPLEKGDCSINPKTIWNLGRSDELGHGRGEMNMNGGRSESESEKHSRPIFRDFLGITSVIDELKQEVVRPLHQLKLLRHLGVEPTSRILLHGPPKCGKTMLARAVANEARLPLFEISVARLMRGDLGAAEEKIRRLFLTAYIRAPSVVFIDEIDAMTSVKKRTLKEVEYRIVDQLMAFMDGRDRPTGPVNDDVSFESSNSTPGYVLVIGATNRPDALDTALRRLFDREFALGVPDECERFDILSALTRNLKVEVGFDPRKLARSTMGYVAGDLVALAKKAGMLAVHSIMGKRNSEYLKEPRHMVEHEECYTRPFYDEELENLSITMKHFVQAGKMVQPSAIMKDFFTTLHAKWDDVGGLEALKSEFERHVVKAIKYPRVYEDIKTSVLSSFLLCGPSGCGKTLLVKAVAKEAGANFMHIKARDLLKFGDQCEMVVHNIFSYASTHIPCVLFFDELDVMPSRDDVPRWPDFRKLISELSDTELTMEGVLVFGATNRPEIVSHSSLIKTQFDRLLYVPLPTPEERGAILKALTRCKPIDPEVDLMALGNDVACENFSGRDLFALVTEASKFAINRPALSVGNRMTIKDADFESALAKVSPSLSATVLLLEVKKWELQSKKIVVHSISVD</sequence>
<evidence type="ECO:0000313" key="4">
    <source>
        <dbReference type="Proteomes" id="UP000298416"/>
    </source>
</evidence>
<organism evidence="3">
    <name type="scientific">Salvia splendens</name>
    <name type="common">Scarlet sage</name>
    <dbReference type="NCBI Taxonomy" id="180675"/>
    <lineage>
        <taxon>Eukaryota</taxon>
        <taxon>Viridiplantae</taxon>
        <taxon>Streptophyta</taxon>
        <taxon>Embryophyta</taxon>
        <taxon>Tracheophyta</taxon>
        <taxon>Spermatophyta</taxon>
        <taxon>Magnoliopsida</taxon>
        <taxon>eudicotyledons</taxon>
        <taxon>Gunneridae</taxon>
        <taxon>Pentapetalae</taxon>
        <taxon>asterids</taxon>
        <taxon>lamiids</taxon>
        <taxon>Lamiales</taxon>
        <taxon>Lamiaceae</taxon>
        <taxon>Nepetoideae</taxon>
        <taxon>Mentheae</taxon>
        <taxon>Salviinae</taxon>
        <taxon>Salvia</taxon>
        <taxon>Salvia subgen. Calosphace</taxon>
        <taxon>core Calosphace</taxon>
    </lineage>
</organism>
<dbReference type="GO" id="GO:0005524">
    <property type="term" value="F:ATP binding"/>
    <property type="evidence" value="ECO:0007669"/>
    <property type="project" value="InterPro"/>
</dbReference>
<gene>
    <name evidence="3" type="ORF">SASPL_120458</name>
</gene>
<feature type="region of interest" description="Disordered" evidence="1">
    <location>
        <begin position="120"/>
        <end position="145"/>
    </location>
</feature>
<dbReference type="PROSITE" id="PS00674">
    <property type="entry name" value="AAA"/>
    <property type="match status" value="1"/>
</dbReference>
<reference evidence="3" key="1">
    <citation type="submission" date="2018-01" db="EMBL/GenBank/DDBJ databases">
        <authorList>
            <person name="Mao J.F."/>
        </authorList>
    </citation>
    <scope>NUCLEOTIDE SEQUENCE</scope>
    <source>
        <strain evidence="3">Huo1</strain>
        <tissue evidence="3">Leaf</tissue>
    </source>
</reference>
<dbReference type="Pfam" id="PF00004">
    <property type="entry name" value="AAA"/>
    <property type="match status" value="2"/>
</dbReference>
<dbReference type="InterPro" id="IPR003959">
    <property type="entry name" value="ATPase_AAA_core"/>
</dbReference>
<evidence type="ECO:0000256" key="1">
    <source>
        <dbReference type="SAM" id="MobiDB-lite"/>
    </source>
</evidence>
<dbReference type="InterPro" id="IPR027417">
    <property type="entry name" value="P-loop_NTPase"/>
</dbReference>
<feature type="domain" description="AAA+ ATPase" evidence="2">
    <location>
        <begin position="488"/>
        <end position="620"/>
    </location>
</feature>
<feature type="compositionally biased region" description="Basic and acidic residues" evidence="1">
    <location>
        <begin position="121"/>
        <end position="130"/>
    </location>
</feature>
<reference evidence="3" key="2">
    <citation type="submission" date="2020-08" db="EMBL/GenBank/DDBJ databases">
        <title>Plant Genome Project.</title>
        <authorList>
            <person name="Zhang R.-G."/>
        </authorList>
    </citation>
    <scope>NUCLEOTIDE SEQUENCE</scope>
    <source>
        <strain evidence="3">Huo1</strain>
        <tissue evidence="3">Leaf</tissue>
    </source>
</reference>
<dbReference type="PANTHER" id="PTHR48470">
    <property type="entry name" value="CELL DIVISION CONTROL PROTEIN 48 C ISOFORM 1"/>
    <property type="match status" value="1"/>
</dbReference>
<feature type="domain" description="AAA+ ATPase" evidence="2">
    <location>
        <begin position="185"/>
        <end position="336"/>
    </location>
</feature>
<protein>
    <recommendedName>
        <fullName evidence="2">AAA+ ATPase domain-containing protein</fullName>
    </recommendedName>
</protein>
<dbReference type="Gene3D" id="3.40.50.300">
    <property type="entry name" value="P-loop containing nucleotide triphosphate hydrolases"/>
    <property type="match status" value="2"/>
</dbReference>
<name>A0A8X8ZV88_SALSN</name>
<comment type="caution">
    <text evidence="3">The sequence shown here is derived from an EMBL/GenBank/DDBJ whole genome shotgun (WGS) entry which is preliminary data.</text>
</comment>
<dbReference type="AlphaFoldDB" id="A0A8X8ZV88"/>
<keyword evidence="4" id="KW-1185">Reference proteome</keyword>
<dbReference type="InterPro" id="IPR003593">
    <property type="entry name" value="AAA+_ATPase"/>
</dbReference>
<accession>A0A8X8ZV88</accession>
<dbReference type="PANTHER" id="PTHR48470:SF1">
    <property type="entry name" value="CELL DIVISION CONTROL PROTEIN 48 C ISOFORM 1"/>
    <property type="match status" value="1"/>
</dbReference>
<dbReference type="InterPro" id="IPR003960">
    <property type="entry name" value="ATPase_AAA_CS"/>
</dbReference>